<dbReference type="InterPro" id="IPR036318">
    <property type="entry name" value="FAD-bd_PCMH-like_sf"/>
</dbReference>
<dbReference type="GO" id="GO:0005524">
    <property type="term" value="F:ATP binding"/>
    <property type="evidence" value="ECO:0007669"/>
    <property type="project" value="InterPro"/>
</dbReference>
<dbReference type="NCBIfam" id="TIGR00179">
    <property type="entry name" value="murB"/>
    <property type="match status" value="1"/>
</dbReference>
<dbReference type="PROSITE" id="PS51387">
    <property type="entry name" value="FAD_PCMH"/>
    <property type="match status" value="1"/>
</dbReference>
<keyword evidence="15" id="KW-0961">Cell wall biogenesis/degradation</keyword>
<accession>A0A9W9MIT5</accession>
<comment type="function">
    <text evidence="2">Cell wall formation.</text>
</comment>
<keyword evidence="14" id="KW-0131">Cell cycle</keyword>
<dbReference type="InterPro" id="IPR011601">
    <property type="entry name" value="MurB_C"/>
</dbReference>
<comment type="pathway">
    <text evidence="4">Cell wall biogenesis; peptidoglycan biosynthesis.</text>
</comment>
<keyword evidence="12" id="KW-0573">Peptidoglycan synthesis</keyword>
<dbReference type="InterPro" id="IPR000713">
    <property type="entry name" value="Mur_ligase_N"/>
</dbReference>
<evidence type="ECO:0000256" key="15">
    <source>
        <dbReference type="ARBA" id="ARBA00023316"/>
    </source>
</evidence>
<dbReference type="NCBIfam" id="NF000755">
    <property type="entry name" value="PRK00046.1"/>
    <property type="match status" value="1"/>
</dbReference>
<evidence type="ECO:0000256" key="11">
    <source>
        <dbReference type="ARBA" id="ARBA00022960"/>
    </source>
</evidence>
<dbReference type="Pfam" id="PF02873">
    <property type="entry name" value="MurB_C"/>
    <property type="match status" value="1"/>
</dbReference>
<dbReference type="InterPro" id="IPR036615">
    <property type="entry name" value="Mur_ligase_C_dom_sf"/>
</dbReference>
<evidence type="ECO:0000256" key="14">
    <source>
        <dbReference type="ARBA" id="ARBA00023306"/>
    </source>
</evidence>
<comment type="catalytic activity">
    <reaction evidence="16">
        <text>UDP-N-acetyl-alpha-D-muramate + NADP(+) = UDP-N-acetyl-3-O-(1-carboxyvinyl)-alpha-D-glucosamine + NADPH + H(+)</text>
        <dbReference type="Rhea" id="RHEA:12248"/>
        <dbReference type="ChEBI" id="CHEBI:15378"/>
        <dbReference type="ChEBI" id="CHEBI:57783"/>
        <dbReference type="ChEBI" id="CHEBI:58349"/>
        <dbReference type="ChEBI" id="CHEBI:68483"/>
        <dbReference type="ChEBI" id="CHEBI:70757"/>
        <dbReference type="EC" id="1.3.1.98"/>
    </reaction>
</comment>
<gene>
    <name evidence="18" type="ORF">N7498_006725</name>
</gene>
<dbReference type="SUPFAM" id="SSF56194">
    <property type="entry name" value="Uridine diphospho-N-Acetylenolpyruvylglucosamine reductase, MurB, C-terminal domain"/>
    <property type="match status" value="1"/>
</dbReference>
<keyword evidence="6" id="KW-0963">Cytoplasm</keyword>
<organism evidence="18 19">
    <name type="scientific">Penicillium cinerascens</name>
    <dbReference type="NCBI Taxonomy" id="70096"/>
    <lineage>
        <taxon>Eukaryota</taxon>
        <taxon>Fungi</taxon>
        <taxon>Dikarya</taxon>
        <taxon>Ascomycota</taxon>
        <taxon>Pezizomycotina</taxon>
        <taxon>Eurotiomycetes</taxon>
        <taxon>Eurotiomycetidae</taxon>
        <taxon>Eurotiales</taxon>
        <taxon>Aspergillaceae</taxon>
        <taxon>Penicillium</taxon>
    </lineage>
</organism>
<dbReference type="InterPro" id="IPR006094">
    <property type="entry name" value="Oxid_FAD_bind_N"/>
</dbReference>
<evidence type="ECO:0000256" key="16">
    <source>
        <dbReference type="ARBA" id="ARBA00048914"/>
    </source>
</evidence>
<evidence type="ECO:0000256" key="2">
    <source>
        <dbReference type="ARBA" id="ARBA00003921"/>
    </source>
</evidence>
<dbReference type="GO" id="GO:0071949">
    <property type="term" value="F:FAD binding"/>
    <property type="evidence" value="ECO:0007669"/>
    <property type="project" value="InterPro"/>
</dbReference>
<dbReference type="InterPro" id="IPR036565">
    <property type="entry name" value="Mur-like_cat_sf"/>
</dbReference>
<dbReference type="SUPFAM" id="SSF53244">
    <property type="entry name" value="MurD-like peptide ligases, peptide-binding domain"/>
    <property type="match status" value="1"/>
</dbReference>
<proteinExistence type="inferred from homology"/>
<keyword evidence="13" id="KW-0560">Oxidoreductase</keyword>
<keyword evidence="8" id="KW-0285">Flavoprotein</keyword>
<dbReference type="EMBL" id="JAPQKR010000013">
    <property type="protein sequence ID" value="KAJ5202062.1"/>
    <property type="molecule type" value="Genomic_DNA"/>
</dbReference>
<evidence type="ECO:0000256" key="6">
    <source>
        <dbReference type="ARBA" id="ARBA00022490"/>
    </source>
</evidence>
<evidence type="ECO:0000256" key="12">
    <source>
        <dbReference type="ARBA" id="ARBA00022984"/>
    </source>
</evidence>
<dbReference type="GO" id="GO:0071555">
    <property type="term" value="P:cell wall organization"/>
    <property type="evidence" value="ECO:0007669"/>
    <property type="project" value="UniProtKB-KW"/>
</dbReference>
<evidence type="ECO:0000256" key="3">
    <source>
        <dbReference type="ARBA" id="ARBA00004496"/>
    </source>
</evidence>
<evidence type="ECO:0000256" key="13">
    <source>
        <dbReference type="ARBA" id="ARBA00023002"/>
    </source>
</evidence>
<protein>
    <recommendedName>
        <fullName evidence="5">UDP-N-acetylmuramate dehydrogenase</fullName>
        <ecNumber evidence="5">1.3.1.98</ecNumber>
    </recommendedName>
</protein>
<dbReference type="Pfam" id="PF01565">
    <property type="entry name" value="FAD_binding_4"/>
    <property type="match status" value="1"/>
</dbReference>
<dbReference type="InterPro" id="IPR003170">
    <property type="entry name" value="MurB"/>
</dbReference>
<reference evidence="18" key="1">
    <citation type="submission" date="2022-12" db="EMBL/GenBank/DDBJ databases">
        <authorList>
            <person name="Petersen C."/>
        </authorList>
    </citation>
    <scope>NUCLEOTIDE SEQUENCE</scope>
    <source>
        <strain evidence="18">IBT 15544</strain>
    </source>
</reference>
<dbReference type="InterPro" id="IPR016166">
    <property type="entry name" value="FAD-bd_PCMH"/>
</dbReference>
<keyword evidence="7" id="KW-0132">Cell division</keyword>
<name>A0A9W9MIT5_9EURO</name>
<dbReference type="Gene3D" id="3.90.78.10">
    <property type="entry name" value="UDP-N-acetylenolpyruvoylglucosamine reductase, C-terminal domain"/>
    <property type="match status" value="1"/>
</dbReference>
<keyword evidence="9" id="KW-0274">FAD</keyword>
<evidence type="ECO:0000313" key="19">
    <source>
        <dbReference type="Proteomes" id="UP001150904"/>
    </source>
</evidence>
<evidence type="ECO:0000256" key="10">
    <source>
        <dbReference type="ARBA" id="ARBA00022857"/>
    </source>
</evidence>
<dbReference type="Gene3D" id="3.40.1190.10">
    <property type="entry name" value="Mur-like, catalytic domain"/>
    <property type="match status" value="1"/>
</dbReference>
<dbReference type="PANTHER" id="PTHR21071">
    <property type="entry name" value="UDP-N-ACETYLENOLPYRUVOYLGLUCOSAMINE REDUCTASE"/>
    <property type="match status" value="1"/>
</dbReference>
<dbReference type="Pfam" id="PF02875">
    <property type="entry name" value="Mur_ligase_C"/>
    <property type="match status" value="1"/>
</dbReference>
<dbReference type="Gene3D" id="3.30.43.10">
    <property type="entry name" value="Uridine Diphospho-n-acetylenolpyruvylglucosamine Reductase, domain 2"/>
    <property type="match status" value="1"/>
</dbReference>
<sequence>MPSFHWEENISLQSYNSFKIQVTARYVVRVQNTSLNELLESPLFQNRRHVILGGGSNLLFTEKSYDGIVLKNEIMGIETISRNDTHTSLKVGGGVTWSSLVDYCLTHNLGGIENLSLIPGTVGAAPIQNIGAYGVELSDVLESVEIVDLVDGVTRTMTRAECQFRYRDSIFKRLKDVMVSTVTIKLTNAPHHRLNTTYGSIRQVLSERDILTPTISSVSEAVCLLRRRKLPDPRELGNAGSFFQNVAVDDFTCKSIKSKYPALPVFPRANGLSFIPAAWFIEKCGWKGRRIGGVGVYHKHALIIVNFGEADGEEVKALSDRITRELPTVASLVDDHKVSRESLLLNISHDKHQLGSAKLVVVSTAAMKGQTNVEVEAARGRRIPVIHRSEILASLMRHHKFIAIGGSHDKSDVITRYGSNAHLGSGSWLVAEADESDVFCIDDPGVRKILPEVQDRNVVTYGVSDNAYVRGENIEYSPQDCPFVLNVLGLHNIRNALATTAIALELGIGLESIRHALGGFPGTDRRYIHVGEVNGIQIIDDHVAHPAEMKATQKMAKQAGARRVIAVYQPTAVVRNAKAWLEEDPAAFQDSAHIIVGQADGVDPIPAAEAREALIQYLHSHGREYAISMPDPSVLPEPVSRLGQEGDFVLCMGFRSSTLWARALAGQLKVLGTPRKNDNGSRT</sequence>
<dbReference type="GO" id="GO:0051301">
    <property type="term" value="P:cell division"/>
    <property type="evidence" value="ECO:0007669"/>
    <property type="project" value="UniProtKB-KW"/>
</dbReference>
<dbReference type="Pfam" id="PF01225">
    <property type="entry name" value="Mur_ligase"/>
    <property type="match status" value="1"/>
</dbReference>
<dbReference type="EC" id="1.3.1.98" evidence="5"/>
<keyword evidence="11" id="KW-0133">Cell shape</keyword>
<evidence type="ECO:0000256" key="1">
    <source>
        <dbReference type="ARBA" id="ARBA00001974"/>
    </source>
</evidence>
<evidence type="ECO:0000256" key="5">
    <source>
        <dbReference type="ARBA" id="ARBA00012518"/>
    </source>
</evidence>
<keyword evidence="19" id="KW-1185">Reference proteome</keyword>
<dbReference type="InterPro" id="IPR016169">
    <property type="entry name" value="FAD-bd_PCMH_sub2"/>
</dbReference>
<evidence type="ECO:0000313" key="18">
    <source>
        <dbReference type="EMBL" id="KAJ5202062.1"/>
    </source>
</evidence>
<evidence type="ECO:0000256" key="4">
    <source>
        <dbReference type="ARBA" id="ARBA00004752"/>
    </source>
</evidence>
<dbReference type="AlphaFoldDB" id="A0A9W9MIT5"/>
<dbReference type="Proteomes" id="UP001150904">
    <property type="component" value="Unassembled WGS sequence"/>
</dbReference>
<evidence type="ECO:0000256" key="7">
    <source>
        <dbReference type="ARBA" id="ARBA00022618"/>
    </source>
</evidence>
<dbReference type="SUPFAM" id="SSF53623">
    <property type="entry name" value="MurD-like peptide ligases, catalytic domain"/>
    <property type="match status" value="1"/>
</dbReference>
<dbReference type="HAMAP" id="MF_00037">
    <property type="entry name" value="MurB"/>
    <property type="match status" value="1"/>
</dbReference>
<dbReference type="InterPro" id="IPR016167">
    <property type="entry name" value="FAD-bd_PCMH_sub1"/>
</dbReference>
<dbReference type="PANTHER" id="PTHR21071:SF4">
    <property type="entry name" value="UDP-N-ACETYLENOLPYRUVOYLGLUCOSAMINE REDUCTASE"/>
    <property type="match status" value="1"/>
</dbReference>
<evidence type="ECO:0000259" key="17">
    <source>
        <dbReference type="PROSITE" id="PS51387"/>
    </source>
</evidence>
<dbReference type="OrthoDB" id="66620at2759"/>
<comment type="caution">
    <text evidence="18">The sequence shown here is derived from an EMBL/GenBank/DDBJ whole genome shotgun (WGS) entry which is preliminary data.</text>
</comment>
<dbReference type="InterPro" id="IPR004101">
    <property type="entry name" value="Mur_ligase_C"/>
</dbReference>
<evidence type="ECO:0000256" key="8">
    <source>
        <dbReference type="ARBA" id="ARBA00022630"/>
    </source>
</evidence>
<evidence type="ECO:0000256" key="9">
    <source>
        <dbReference type="ARBA" id="ARBA00022827"/>
    </source>
</evidence>
<dbReference type="InterPro" id="IPR036635">
    <property type="entry name" value="MurB_C_sf"/>
</dbReference>
<dbReference type="GO" id="GO:0016881">
    <property type="term" value="F:acid-amino acid ligase activity"/>
    <property type="evidence" value="ECO:0007669"/>
    <property type="project" value="InterPro"/>
</dbReference>
<feature type="domain" description="FAD-binding PCMH-type" evidence="17">
    <location>
        <begin position="19"/>
        <end position="189"/>
    </location>
</feature>
<dbReference type="Gene3D" id="3.30.465.10">
    <property type="match status" value="1"/>
</dbReference>
<dbReference type="GO" id="GO:0008762">
    <property type="term" value="F:UDP-N-acetylmuramate dehydrogenase activity"/>
    <property type="evidence" value="ECO:0007669"/>
    <property type="project" value="UniProtKB-EC"/>
</dbReference>
<dbReference type="GeneID" id="83181088"/>
<dbReference type="Gene3D" id="3.90.190.20">
    <property type="entry name" value="Mur ligase, C-terminal domain"/>
    <property type="match status" value="1"/>
</dbReference>
<dbReference type="RefSeq" id="XP_058307978.1">
    <property type="nucleotide sequence ID" value="XM_058453787.1"/>
</dbReference>
<comment type="subcellular location">
    <subcellularLocation>
        <location evidence="3">Cytoplasm</location>
    </subcellularLocation>
</comment>
<dbReference type="GO" id="GO:0008360">
    <property type="term" value="P:regulation of cell shape"/>
    <property type="evidence" value="ECO:0007669"/>
    <property type="project" value="UniProtKB-KW"/>
</dbReference>
<reference evidence="18" key="2">
    <citation type="journal article" date="2023" name="IMA Fungus">
        <title>Comparative genomic study of the Penicillium genus elucidates a diverse pangenome and 15 lateral gene transfer events.</title>
        <authorList>
            <person name="Petersen C."/>
            <person name="Sorensen T."/>
            <person name="Nielsen M.R."/>
            <person name="Sondergaard T.E."/>
            <person name="Sorensen J.L."/>
            <person name="Fitzpatrick D.A."/>
            <person name="Frisvad J.C."/>
            <person name="Nielsen K.L."/>
        </authorList>
    </citation>
    <scope>NUCLEOTIDE SEQUENCE</scope>
    <source>
        <strain evidence="18">IBT 15544</strain>
    </source>
</reference>
<dbReference type="GO" id="GO:0005829">
    <property type="term" value="C:cytosol"/>
    <property type="evidence" value="ECO:0007669"/>
    <property type="project" value="TreeGrafter"/>
</dbReference>
<comment type="cofactor">
    <cofactor evidence="1">
        <name>FAD</name>
        <dbReference type="ChEBI" id="CHEBI:57692"/>
    </cofactor>
</comment>
<keyword evidence="10" id="KW-0521">NADP</keyword>
<dbReference type="SUPFAM" id="SSF56176">
    <property type="entry name" value="FAD-binding/transporter-associated domain-like"/>
    <property type="match status" value="1"/>
</dbReference>